<dbReference type="Pfam" id="PF08890">
    <property type="entry name" value="Phage_TAC_5"/>
    <property type="match status" value="1"/>
</dbReference>
<dbReference type="Gene3D" id="3.30.2220.30">
    <property type="match status" value="1"/>
</dbReference>
<comment type="caution">
    <text evidence="1">The sequence shown here is derived from an EMBL/GenBank/DDBJ whole genome shotgun (WGS) entry which is preliminary data.</text>
</comment>
<name>A0A9D1S3U0_9FIRM</name>
<evidence type="ECO:0008006" key="3">
    <source>
        <dbReference type="Google" id="ProtNLM"/>
    </source>
</evidence>
<reference evidence="1" key="1">
    <citation type="submission" date="2020-10" db="EMBL/GenBank/DDBJ databases">
        <authorList>
            <person name="Gilroy R."/>
        </authorList>
    </citation>
    <scope>NUCLEOTIDE SEQUENCE</scope>
    <source>
        <strain evidence="1">ChiSxjej2B14-8506</strain>
    </source>
</reference>
<protein>
    <recommendedName>
        <fullName evidence="3">Phage XkdN-like protein</fullName>
    </recommendedName>
</protein>
<dbReference type="InterPro" id="IPR014986">
    <property type="entry name" value="XkdN-like"/>
</dbReference>
<sequence>MPDISDGTLNMDELERLLTAAAFKDDAANWEHIVIRRKGQKLLEFSIRPLDELELAELRRECTRYVPNPAGREYPRIEGEVNLVKLRSLKIYTATVSADRARMWDDPQLQQRLGVMRGEDVIDCVLMAGEKDAVIERIDAISGYGAQLVEAAKN</sequence>
<proteinExistence type="predicted"/>
<organism evidence="1 2">
    <name type="scientific">Candidatus Fimadaptatus faecigallinarum</name>
    <dbReference type="NCBI Taxonomy" id="2840814"/>
    <lineage>
        <taxon>Bacteria</taxon>
        <taxon>Bacillati</taxon>
        <taxon>Bacillota</taxon>
        <taxon>Clostridia</taxon>
        <taxon>Eubacteriales</taxon>
        <taxon>Candidatus Fimadaptatus</taxon>
    </lineage>
</organism>
<reference evidence="1" key="2">
    <citation type="journal article" date="2021" name="PeerJ">
        <title>Extensive microbial diversity within the chicken gut microbiome revealed by metagenomics and culture.</title>
        <authorList>
            <person name="Gilroy R."/>
            <person name="Ravi A."/>
            <person name="Getino M."/>
            <person name="Pursley I."/>
            <person name="Horton D.L."/>
            <person name="Alikhan N.F."/>
            <person name="Baker D."/>
            <person name="Gharbi K."/>
            <person name="Hall N."/>
            <person name="Watson M."/>
            <person name="Adriaenssens E.M."/>
            <person name="Foster-Nyarko E."/>
            <person name="Jarju S."/>
            <person name="Secka A."/>
            <person name="Antonio M."/>
            <person name="Oren A."/>
            <person name="Chaudhuri R.R."/>
            <person name="La Ragione R."/>
            <person name="Hildebrand F."/>
            <person name="Pallen M.J."/>
        </authorList>
    </citation>
    <scope>NUCLEOTIDE SEQUENCE</scope>
    <source>
        <strain evidence="1">ChiSxjej2B14-8506</strain>
    </source>
</reference>
<dbReference type="InterPro" id="IPR038559">
    <property type="entry name" value="XkdN-like_sf"/>
</dbReference>
<evidence type="ECO:0000313" key="2">
    <source>
        <dbReference type="Proteomes" id="UP000824123"/>
    </source>
</evidence>
<dbReference type="AlphaFoldDB" id="A0A9D1S3U0"/>
<evidence type="ECO:0000313" key="1">
    <source>
        <dbReference type="EMBL" id="HIU45846.1"/>
    </source>
</evidence>
<accession>A0A9D1S3U0</accession>
<dbReference type="Proteomes" id="UP000824123">
    <property type="component" value="Unassembled WGS sequence"/>
</dbReference>
<gene>
    <name evidence="1" type="ORF">IAC59_01135</name>
</gene>
<dbReference type="EMBL" id="DVNK01000008">
    <property type="protein sequence ID" value="HIU45846.1"/>
    <property type="molecule type" value="Genomic_DNA"/>
</dbReference>